<dbReference type="EMBL" id="BAABFT010000002">
    <property type="protein sequence ID" value="GAA4314239.1"/>
    <property type="molecule type" value="Genomic_DNA"/>
</dbReference>
<sequence length="230" mass="26411">MNTVLIPSSAFDFIKLLKANNNRDWFAANKAVYQQQAAYIAGFADSLLQAINKHDVLETTSGAKSLYRIYRDVRFSKDKTPFSTYWGGRYKRAGKHRRGGYYYHLEPGDKSFILCGFWGPNAQDLKLIREDIAFDATPLRKIIGQKNFVTEFGQLQGEQLKTSPKGYDSTHEAIDLLRYKQYLVMRRFTDSEVLSDNFLQLADQSVQHMRPFLNYMSEVLTVDANGLHIA</sequence>
<evidence type="ECO:0000313" key="2">
    <source>
        <dbReference type="Proteomes" id="UP001500582"/>
    </source>
</evidence>
<gene>
    <name evidence="1" type="ORF">GCM10023149_10330</name>
</gene>
<dbReference type="NCBIfam" id="TIGR02453">
    <property type="entry name" value="TIGR02453 family protein"/>
    <property type="match status" value="1"/>
</dbReference>
<accession>A0ABP8FZJ6</accession>
<protein>
    <submittedName>
        <fullName evidence="1">DUF2461 domain-containing protein</fullName>
    </submittedName>
</protein>
<dbReference type="PANTHER" id="PTHR36452">
    <property type="entry name" value="CHROMOSOME 12, WHOLE GENOME SHOTGUN SEQUENCE"/>
    <property type="match status" value="1"/>
</dbReference>
<reference evidence="2" key="1">
    <citation type="journal article" date="2019" name="Int. J. Syst. Evol. Microbiol.">
        <title>The Global Catalogue of Microorganisms (GCM) 10K type strain sequencing project: providing services to taxonomists for standard genome sequencing and annotation.</title>
        <authorList>
            <consortium name="The Broad Institute Genomics Platform"/>
            <consortium name="The Broad Institute Genome Sequencing Center for Infectious Disease"/>
            <person name="Wu L."/>
            <person name="Ma J."/>
        </authorList>
    </citation>
    <scope>NUCLEOTIDE SEQUENCE [LARGE SCALE GENOMIC DNA]</scope>
    <source>
        <strain evidence="2">JCM 17705</strain>
    </source>
</reference>
<dbReference type="InterPro" id="IPR015996">
    <property type="entry name" value="UCP028451"/>
</dbReference>
<dbReference type="Pfam" id="PF09365">
    <property type="entry name" value="DUF2461"/>
    <property type="match status" value="1"/>
</dbReference>
<proteinExistence type="predicted"/>
<dbReference type="Proteomes" id="UP001500582">
    <property type="component" value="Unassembled WGS sequence"/>
</dbReference>
<comment type="caution">
    <text evidence="1">The sequence shown here is derived from an EMBL/GenBank/DDBJ whole genome shotgun (WGS) entry which is preliminary data.</text>
</comment>
<dbReference type="PANTHER" id="PTHR36452:SF1">
    <property type="entry name" value="DUF2461 DOMAIN-CONTAINING PROTEIN"/>
    <property type="match status" value="1"/>
</dbReference>
<organism evidence="1 2">
    <name type="scientific">Mucilaginibacter gynuensis</name>
    <dbReference type="NCBI Taxonomy" id="1302236"/>
    <lineage>
        <taxon>Bacteria</taxon>
        <taxon>Pseudomonadati</taxon>
        <taxon>Bacteroidota</taxon>
        <taxon>Sphingobacteriia</taxon>
        <taxon>Sphingobacteriales</taxon>
        <taxon>Sphingobacteriaceae</taxon>
        <taxon>Mucilaginibacter</taxon>
    </lineage>
</organism>
<dbReference type="PIRSF" id="PIRSF028451">
    <property type="entry name" value="UCP028451"/>
    <property type="match status" value="1"/>
</dbReference>
<dbReference type="RefSeq" id="WP_345209940.1">
    <property type="nucleotide sequence ID" value="NZ_BAABFT010000002.1"/>
</dbReference>
<evidence type="ECO:0000313" key="1">
    <source>
        <dbReference type="EMBL" id="GAA4314239.1"/>
    </source>
</evidence>
<dbReference type="InterPro" id="IPR012808">
    <property type="entry name" value="CHP02453"/>
</dbReference>
<name>A0ABP8FZJ6_9SPHI</name>
<keyword evidence="2" id="KW-1185">Reference proteome</keyword>